<feature type="compositionally biased region" description="Polar residues" evidence="6">
    <location>
        <begin position="58"/>
        <end position="76"/>
    </location>
</feature>
<name>A0A336M1B0_CULSO</name>
<dbReference type="InterPro" id="IPR029034">
    <property type="entry name" value="Cystine-knot_cytokine"/>
</dbReference>
<dbReference type="GO" id="GO:0005121">
    <property type="term" value="F:Toll binding"/>
    <property type="evidence" value="ECO:0007669"/>
    <property type="project" value="TreeGrafter"/>
</dbReference>
<evidence type="ECO:0000256" key="2">
    <source>
        <dbReference type="ARBA" id="ARBA00022729"/>
    </source>
</evidence>
<dbReference type="GO" id="GO:0021556">
    <property type="term" value="P:central nervous system formation"/>
    <property type="evidence" value="ECO:0007669"/>
    <property type="project" value="TreeGrafter"/>
</dbReference>
<evidence type="ECO:0000256" key="3">
    <source>
        <dbReference type="ARBA" id="ARBA00023157"/>
    </source>
</evidence>
<dbReference type="PROSITE" id="PS50240">
    <property type="entry name" value="TRYPSIN_DOM"/>
    <property type="match status" value="1"/>
</dbReference>
<dbReference type="EMBL" id="UFQT01000268">
    <property type="protein sequence ID" value="SSX22623.1"/>
    <property type="molecule type" value="Genomic_DNA"/>
</dbReference>
<dbReference type="InterPro" id="IPR001254">
    <property type="entry name" value="Trypsin_dom"/>
</dbReference>
<protein>
    <submittedName>
        <fullName evidence="9">CSON007138 protein</fullName>
    </submittedName>
</protein>
<feature type="region of interest" description="Disordered" evidence="6">
    <location>
        <begin position="51"/>
        <end position="241"/>
    </location>
</feature>
<feature type="region of interest" description="Disordered" evidence="6">
    <location>
        <begin position="654"/>
        <end position="708"/>
    </location>
</feature>
<dbReference type="Gene3D" id="2.10.90.10">
    <property type="entry name" value="Cystine-knot cytokines"/>
    <property type="match status" value="1"/>
</dbReference>
<dbReference type="InterPro" id="IPR001314">
    <property type="entry name" value="Peptidase_S1A"/>
</dbReference>
<dbReference type="GO" id="GO:0045087">
    <property type="term" value="P:innate immune response"/>
    <property type="evidence" value="ECO:0007669"/>
    <property type="project" value="TreeGrafter"/>
</dbReference>
<keyword evidence="4" id="KW-0325">Glycoprotein</keyword>
<evidence type="ECO:0000256" key="4">
    <source>
        <dbReference type="ARBA" id="ARBA00023180"/>
    </source>
</evidence>
<dbReference type="FunFam" id="2.10.90.10:FF:000018">
    <property type="entry name" value="Spatzle 4"/>
    <property type="match status" value="1"/>
</dbReference>
<keyword evidence="7" id="KW-0472">Membrane</keyword>
<gene>
    <name evidence="9" type="primary">CSON007138</name>
</gene>
<dbReference type="Pfam" id="PF00089">
    <property type="entry name" value="Trypsin"/>
    <property type="match status" value="1"/>
</dbReference>
<dbReference type="InterPro" id="IPR043504">
    <property type="entry name" value="Peptidase_S1_PA_chymotrypsin"/>
</dbReference>
<dbReference type="PRINTS" id="PR00722">
    <property type="entry name" value="CHYMOTRYPSIN"/>
</dbReference>
<evidence type="ECO:0000259" key="8">
    <source>
        <dbReference type="PROSITE" id="PS50240"/>
    </source>
</evidence>
<dbReference type="GO" id="GO:0004252">
    <property type="term" value="F:serine-type endopeptidase activity"/>
    <property type="evidence" value="ECO:0007669"/>
    <property type="project" value="InterPro"/>
</dbReference>
<dbReference type="GO" id="GO:0005615">
    <property type="term" value="C:extracellular space"/>
    <property type="evidence" value="ECO:0007669"/>
    <property type="project" value="UniProtKB-ARBA"/>
</dbReference>
<dbReference type="SMART" id="SM00020">
    <property type="entry name" value="Tryp_SPc"/>
    <property type="match status" value="1"/>
</dbReference>
<dbReference type="Gene3D" id="2.40.10.10">
    <property type="entry name" value="Trypsin-like serine proteases"/>
    <property type="match status" value="1"/>
</dbReference>
<evidence type="ECO:0000313" key="9">
    <source>
        <dbReference type="EMBL" id="SSX22623.1"/>
    </source>
</evidence>
<dbReference type="SUPFAM" id="SSF57501">
    <property type="entry name" value="Cystine-knot cytokines"/>
    <property type="match status" value="1"/>
</dbReference>
<comment type="similarity">
    <text evidence="5">Belongs to the peptidase S1 family. CLIP subfamily.</text>
</comment>
<feature type="compositionally biased region" description="Low complexity" evidence="6">
    <location>
        <begin position="129"/>
        <end position="224"/>
    </location>
</feature>
<evidence type="ECO:0000256" key="7">
    <source>
        <dbReference type="SAM" id="Phobius"/>
    </source>
</evidence>
<dbReference type="InterPro" id="IPR009003">
    <property type="entry name" value="Peptidase_S1_PA"/>
</dbReference>
<dbReference type="GO" id="GO:0008083">
    <property type="term" value="F:growth factor activity"/>
    <property type="evidence" value="ECO:0007669"/>
    <property type="project" value="TreeGrafter"/>
</dbReference>
<dbReference type="PANTHER" id="PTHR23199">
    <property type="entry name" value="NEUROTROPHIN 1-RELATED"/>
    <property type="match status" value="1"/>
</dbReference>
<dbReference type="InterPro" id="IPR032104">
    <property type="entry name" value="Spaetzle"/>
</dbReference>
<organism evidence="9">
    <name type="scientific">Culicoides sonorensis</name>
    <name type="common">Biting midge</name>
    <dbReference type="NCBI Taxonomy" id="179676"/>
    <lineage>
        <taxon>Eukaryota</taxon>
        <taxon>Metazoa</taxon>
        <taxon>Ecdysozoa</taxon>
        <taxon>Arthropoda</taxon>
        <taxon>Hexapoda</taxon>
        <taxon>Insecta</taxon>
        <taxon>Pterygota</taxon>
        <taxon>Neoptera</taxon>
        <taxon>Endopterygota</taxon>
        <taxon>Diptera</taxon>
        <taxon>Nematocera</taxon>
        <taxon>Chironomoidea</taxon>
        <taxon>Ceratopogonidae</taxon>
        <taxon>Ceratopogoninae</taxon>
        <taxon>Culicoides</taxon>
        <taxon>Monoculicoides</taxon>
    </lineage>
</organism>
<dbReference type="GO" id="GO:0006508">
    <property type="term" value="P:proteolysis"/>
    <property type="evidence" value="ECO:0007669"/>
    <property type="project" value="InterPro"/>
</dbReference>
<comment type="subunit">
    <text evidence="1">Homodimer; disulfide-linked.</text>
</comment>
<evidence type="ECO:0000256" key="1">
    <source>
        <dbReference type="ARBA" id="ARBA00011748"/>
    </source>
</evidence>
<accession>A0A336M1B0</accession>
<evidence type="ECO:0000256" key="6">
    <source>
        <dbReference type="SAM" id="MobiDB-lite"/>
    </source>
</evidence>
<proteinExistence type="inferred from homology"/>
<dbReference type="InterPro" id="IPR052444">
    <property type="entry name" value="Spz/Toll_ligand-like"/>
</dbReference>
<dbReference type="Pfam" id="PF16077">
    <property type="entry name" value="Spaetzle"/>
    <property type="match status" value="1"/>
</dbReference>
<keyword evidence="3" id="KW-1015">Disulfide bond</keyword>
<sequence length="807" mass="89420">MALMNYSLPFGAPIGPSGPNWNQLASGFQPVQANAVNGLIYDPALHQQVHPPLAPDYYQNNPYAPPAQSASQVRQYNNNPRTNNNYLPPHRPTTTKTHPGYPHSTQPHPQFPTSRTYAESSYSSRTPTNNNNGQNQQKNTQYFNSENPYLNTNNNNNNNKNGYPTTSQQRPSSSTPSRQRPASQNNNSNNNRQTINSQNTNKQTSSNNNKNNNNNSNKSNPSSKGAIPERPGGYIKVQAGEGKNTQNVAVIDYDTDDEDDYYYDDDEDPIKSPPNVTPIQGPIFLGKNGTVPVVPLVQNPALPNSSFVQIPDQSDFKYQVSIRLKYLETPYGNGYICSGTLISPRTVLTSAQCVYSYQEDKIRDPKEFRVVLGSLWRTKFYPTLLERDVSKITIHKDFDRTSSRHSNDVAVLRLILAIPQNAIDIAPLRIRNSTNTNALSGRVSSWGDTSKLTPLVYADVLTRIDVTVQTADKCRTIAPTLSVDQICVTTNTNGSTCNGDLGAPFVAFNELVGFVTHEKACNYESGQPIVITSAAYHKKWIDTNHGLSLKSMSAIFLIAISFLIWWTALSVALGLNVRGDVIRGAPCIKRNHQLFCPQAGSQYPKDKIEAFIDDNKALMKRMYGDFEMNEDYGNVLSQTKKRKRNVWSGSDGFEPDWAAEMSGPPGAGPDPIREAGPSGDSYFAKIKRGKRQSRQSGRNRGNAAAGGITGGTGRVDACESKVEIVTPYWASNSAGKIRAIVNTQHFEQAIHQEVCTNVQTSRCSGDCGCEQKYKWHRLLAYDPDNDCKGIFMDWFLFPSCCVCRCDK</sequence>
<dbReference type="PANTHER" id="PTHR23199:SF13">
    <property type="entry name" value="PROTEIN SPAETZLE 3"/>
    <property type="match status" value="1"/>
</dbReference>
<keyword evidence="7" id="KW-1133">Transmembrane helix</keyword>
<dbReference type="VEuPathDB" id="VectorBase:CSON007138"/>
<feature type="domain" description="Peptidase S1" evidence="8">
    <location>
        <begin position="283"/>
        <end position="546"/>
    </location>
</feature>
<feature type="transmembrane region" description="Helical" evidence="7">
    <location>
        <begin position="554"/>
        <end position="575"/>
    </location>
</feature>
<keyword evidence="2" id="KW-0732">Signal</keyword>
<evidence type="ECO:0000256" key="5">
    <source>
        <dbReference type="ARBA" id="ARBA00024195"/>
    </source>
</evidence>
<dbReference type="SUPFAM" id="SSF50494">
    <property type="entry name" value="Trypsin-like serine proteases"/>
    <property type="match status" value="1"/>
</dbReference>
<reference evidence="9" key="1">
    <citation type="submission" date="2018-07" db="EMBL/GenBank/DDBJ databases">
        <authorList>
            <person name="Quirk P.G."/>
            <person name="Krulwich T.A."/>
        </authorList>
    </citation>
    <scope>NUCLEOTIDE SEQUENCE</scope>
</reference>
<keyword evidence="7" id="KW-0812">Transmembrane</keyword>
<dbReference type="AlphaFoldDB" id="A0A336M1B0"/>
<feature type="compositionally biased region" description="Polar residues" evidence="6">
    <location>
        <begin position="103"/>
        <end position="128"/>
    </location>
</feature>